<evidence type="ECO:0000313" key="8">
    <source>
        <dbReference type="Proteomes" id="UP000829196"/>
    </source>
</evidence>
<comment type="caution">
    <text evidence="7">The sequence shown here is derived from an EMBL/GenBank/DDBJ whole genome shotgun (WGS) entry which is preliminary data.</text>
</comment>
<evidence type="ECO:0000313" key="7">
    <source>
        <dbReference type="EMBL" id="KAI0518962.1"/>
    </source>
</evidence>
<evidence type="ECO:0000259" key="6">
    <source>
        <dbReference type="PROSITE" id="PS50023"/>
    </source>
</evidence>
<gene>
    <name evidence="7" type="ORF">KFK09_006401</name>
</gene>
<feature type="compositionally biased region" description="Low complexity" evidence="5">
    <location>
        <begin position="275"/>
        <end position="303"/>
    </location>
</feature>
<feature type="domain" description="LIM zinc-binding" evidence="6">
    <location>
        <begin position="424"/>
        <end position="484"/>
    </location>
</feature>
<dbReference type="AlphaFoldDB" id="A0A8T3BP58"/>
<evidence type="ECO:0000256" key="2">
    <source>
        <dbReference type="ARBA" id="ARBA00022833"/>
    </source>
</evidence>
<feature type="domain" description="LIM zinc-binding" evidence="6">
    <location>
        <begin position="493"/>
        <end position="554"/>
    </location>
</feature>
<evidence type="ECO:0000256" key="5">
    <source>
        <dbReference type="SAM" id="MobiDB-lite"/>
    </source>
</evidence>
<proteinExistence type="predicted"/>
<organism evidence="7 8">
    <name type="scientific">Dendrobium nobile</name>
    <name type="common">Orchid</name>
    <dbReference type="NCBI Taxonomy" id="94219"/>
    <lineage>
        <taxon>Eukaryota</taxon>
        <taxon>Viridiplantae</taxon>
        <taxon>Streptophyta</taxon>
        <taxon>Embryophyta</taxon>
        <taxon>Tracheophyta</taxon>
        <taxon>Spermatophyta</taxon>
        <taxon>Magnoliopsida</taxon>
        <taxon>Liliopsida</taxon>
        <taxon>Asparagales</taxon>
        <taxon>Orchidaceae</taxon>
        <taxon>Epidendroideae</taxon>
        <taxon>Malaxideae</taxon>
        <taxon>Dendrobiinae</taxon>
        <taxon>Dendrobium</taxon>
    </lineage>
</organism>
<dbReference type="SUPFAM" id="SSF57716">
    <property type="entry name" value="Glucocorticoid receptor-like (DNA-binding domain)"/>
    <property type="match status" value="3"/>
</dbReference>
<dbReference type="FunFam" id="2.10.110.10:FF:000002">
    <property type="entry name" value="LIM domain and actin-binding 1"/>
    <property type="match status" value="1"/>
</dbReference>
<accession>A0A8T3BP58</accession>
<protein>
    <recommendedName>
        <fullName evidence="6">LIM zinc-binding domain-containing protein</fullName>
    </recommendedName>
</protein>
<keyword evidence="3 4" id="KW-0440">LIM domain</keyword>
<dbReference type="PROSITE" id="PS50023">
    <property type="entry name" value="LIM_DOMAIN_2"/>
    <property type="match status" value="2"/>
</dbReference>
<dbReference type="InterPro" id="IPR001781">
    <property type="entry name" value="Znf_LIM"/>
</dbReference>
<feature type="compositionally biased region" description="Polar residues" evidence="5">
    <location>
        <begin position="253"/>
        <end position="265"/>
    </location>
</feature>
<dbReference type="PANTHER" id="PTHR24206">
    <property type="entry name" value="OS06G0237300 PROTEIN"/>
    <property type="match status" value="1"/>
</dbReference>
<dbReference type="Proteomes" id="UP000829196">
    <property type="component" value="Unassembled WGS sequence"/>
</dbReference>
<dbReference type="GO" id="GO:0051017">
    <property type="term" value="P:actin filament bundle assembly"/>
    <property type="evidence" value="ECO:0007669"/>
    <property type="project" value="UniProtKB-ARBA"/>
</dbReference>
<evidence type="ECO:0000256" key="4">
    <source>
        <dbReference type="PROSITE-ProRule" id="PRU00125"/>
    </source>
</evidence>
<keyword evidence="8" id="KW-1185">Reference proteome</keyword>
<dbReference type="Pfam" id="PF00412">
    <property type="entry name" value="LIM"/>
    <property type="match status" value="2"/>
</dbReference>
<dbReference type="PROSITE" id="PS00478">
    <property type="entry name" value="LIM_DOMAIN_1"/>
    <property type="match status" value="1"/>
</dbReference>
<sequence length="601" mass="66437">MAFSLSNSTILSSFRSRFQGEGPDHILRRGYHIELGAREKALLEEDPALKRFKSYKKTVKQASKIGNVLTILAIAARESPYMAASFSSHTEDASTELSHEDITIPSSLKLLISNIKTFVPIQLSNDNYSTWRSQIRKLFQANNYAGFLVKSSVAPPRLHLDSTGTSQPNASYTRWTLVDQPPPSAQPSPSTSFVTPVTWTHVQTFGAHLNVVVKLPTGLQDLHSHQINSGEPRGSVFTDPKQRNKPIYRISQGAITPNPNTTLYTSQGRGRGRGRSTSYSIRGRQFTPSANSSASSTGSTTSLLAANSQPHTDWILDSEASSHLTNNLENLLQLWSTVVRIACPSAMAEPSPLPTLIRDSSPLQPLLFPLFSGELVSDIFPLLFSLLVFSESSEPEAGGFRKRRGAAPVKITDMASSAFGGTTQKCTACGKTVYLVDQLVADNRFFHKACFRCHHCKRTLKLSDYSSFEGVLYCKPHYDQLFKMTGSLDKSFEGAPRFARAERQTDREVAVDGTSYHRPCFKCSHGGCTISPSNYMSHDGKLYCKHHHNQLFKSKGNFSQFGGKHEEIRARVKVPEPIENTENHTGENIIANFQENSIASV</sequence>
<name>A0A8T3BP58_DENNO</name>
<evidence type="ECO:0000256" key="3">
    <source>
        <dbReference type="ARBA" id="ARBA00023038"/>
    </source>
</evidence>
<dbReference type="CDD" id="cd09440">
    <property type="entry name" value="LIM1_SF3"/>
    <property type="match status" value="1"/>
</dbReference>
<feature type="region of interest" description="Disordered" evidence="5">
    <location>
        <begin position="252"/>
        <end position="303"/>
    </location>
</feature>
<evidence type="ECO:0000256" key="1">
    <source>
        <dbReference type="ARBA" id="ARBA00022723"/>
    </source>
</evidence>
<dbReference type="GO" id="GO:0046872">
    <property type="term" value="F:metal ion binding"/>
    <property type="evidence" value="ECO:0007669"/>
    <property type="project" value="UniProtKB-KW"/>
</dbReference>
<reference evidence="7" key="1">
    <citation type="journal article" date="2022" name="Front. Genet.">
        <title>Chromosome-Scale Assembly of the Dendrobium nobile Genome Provides Insights Into the Molecular Mechanism of the Biosynthesis of the Medicinal Active Ingredient of Dendrobium.</title>
        <authorList>
            <person name="Xu Q."/>
            <person name="Niu S.-C."/>
            <person name="Li K.-L."/>
            <person name="Zheng P.-J."/>
            <person name="Zhang X.-J."/>
            <person name="Jia Y."/>
            <person name="Liu Y."/>
            <person name="Niu Y.-X."/>
            <person name="Yu L.-H."/>
            <person name="Chen D.-F."/>
            <person name="Zhang G.-Q."/>
        </authorList>
    </citation>
    <scope>NUCLEOTIDE SEQUENCE</scope>
    <source>
        <tissue evidence="7">Leaf</tissue>
    </source>
</reference>
<keyword evidence="2 4" id="KW-0862">Zinc</keyword>
<dbReference type="OrthoDB" id="6129702at2759"/>
<dbReference type="GO" id="GO:0051015">
    <property type="term" value="F:actin filament binding"/>
    <property type="evidence" value="ECO:0007669"/>
    <property type="project" value="UniProtKB-ARBA"/>
</dbReference>
<dbReference type="EMBL" id="JAGYWB010000006">
    <property type="protein sequence ID" value="KAI0518962.1"/>
    <property type="molecule type" value="Genomic_DNA"/>
</dbReference>
<dbReference type="SMART" id="SM00132">
    <property type="entry name" value="LIM"/>
    <property type="match status" value="2"/>
</dbReference>
<keyword evidence="1 4" id="KW-0479">Metal-binding</keyword>
<dbReference type="Gene3D" id="2.10.110.10">
    <property type="entry name" value="Cysteine Rich Protein"/>
    <property type="match status" value="2"/>
</dbReference>